<feature type="compositionally biased region" description="Low complexity" evidence="1">
    <location>
        <begin position="142"/>
        <end position="153"/>
    </location>
</feature>
<keyword evidence="2" id="KW-0472">Membrane</keyword>
<feature type="compositionally biased region" description="Low complexity" evidence="1">
    <location>
        <begin position="278"/>
        <end position="287"/>
    </location>
</feature>
<dbReference type="EMBL" id="AEJC01000470">
    <property type="protein sequence ID" value="EKX63015.1"/>
    <property type="molecule type" value="Genomic_DNA"/>
</dbReference>
<feature type="compositionally biased region" description="Polar residues" evidence="1">
    <location>
        <begin position="8"/>
        <end position="19"/>
    </location>
</feature>
<feature type="compositionally biased region" description="Basic and acidic residues" evidence="1">
    <location>
        <begin position="119"/>
        <end position="128"/>
    </location>
</feature>
<reference evidence="3 4" key="1">
    <citation type="submission" date="2012-11" db="EMBL/GenBank/DDBJ databases">
        <authorList>
            <person name="Huguet-Tapia J.C."/>
            <person name="Durkin A.S."/>
            <person name="Pettis G.S."/>
            <person name="Badger J.H."/>
        </authorList>
    </citation>
    <scope>NUCLEOTIDE SEQUENCE [LARGE SCALE GENOMIC DNA]</scope>
    <source>
        <strain evidence="3 4">91-03</strain>
    </source>
</reference>
<keyword evidence="4" id="KW-1185">Reference proteome</keyword>
<feature type="compositionally biased region" description="Pro residues" evidence="1">
    <location>
        <begin position="322"/>
        <end position="331"/>
    </location>
</feature>
<protein>
    <submittedName>
        <fullName evidence="3">Uncharacterized protein</fullName>
    </submittedName>
</protein>
<feature type="compositionally biased region" description="Polar residues" evidence="1">
    <location>
        <begin position="361"/>
        <end position="383"/>
    </location>
</feature>
<organism evidence="3 4">
    <name type="scientific">Streptomyces ipomoeae 91-03</name>
    <dbReference type="NCBI Taxonomy" id="698759"/>
    <lineage>
        <taxon>Bacteria</taxon>
        <taxon>Bacillati</taxon>
        <taxon>Actinomycetota</taxon>
        <taxon>Actinomycetes</taxon>
        <taxon>Kitasatosporales</taxon>
        <taxon>Streptomycetaceae</taxon>
        <taxon>Streptomyces</taxon>
    </lineage>
</organism>
<evidence type="ECO:0000313" key="4">
    <source>
        <dbReference type="Proteomes" id="UP000010411"/>
    </source>
</evidence>
<keyword evidence="2" id="KW-0812">Transmembrane</keyword>
<evidence type="ECO:0000256" key="1">
    <source>
        <dbReference type="SAM" id="MobiDB-lite"/>
    </source>
</evidence>
<evidence type="ECO:0000256" key="2">
    <source>
        <dbReference type="SAM" id="Phobius"/>
    </source>
</evidence>
<dbReference type="PATRIC" id="fig|698759.3.peg.6291"/>
<dbReference type="Proteomes" id="UP000010411">
    <property type="component" value="Unassembled WGS sequence"/>
</dbReference>
<name>L1KR93_9ACTN</name>
<feature type="region of interest" description="Disordered" evidence="1">
    <location>
        <begin position="1"/>
        <end position="170"/>
    </location>
</feature>
<sequence length="383" mass="37961">MHVENWPDDTQNNRPNKQNGLDGWDGWDGLDGLSLPKQPTRSNAGDSAGRPGSGEGAARSRTGDRAARPGGADEVLWPDAAGRTGSVPRQPTSGEQARSAPYTQSAAIVPPAPWEQPDEPGHNHDPHEVTVQLDGAGRELADGAAGAAKGATGTQESDGPVFVDESGRRRNRYRRLGIAVGTACAAYAAVIAGTLLSGNSDAPWLPVPMQKNDKPASEVDTSPLPAESADSGDDVDDTAEGRVPSGGAGPVRTGASSSPDDRSSDGSARGGGGEKPEASASAKPSKGPGAGPAPNPQPSVSAKDPEASPSTSPSPGGGDPSPSAPTSPPPSESSAPAPAPGSGGTDTVADGPASPAPVEPASTSSDAPSNPQDSGPQNPGSPA</sequence>
<proteinExistence type="predicted"/>
<feature type="transmembrane region" description="Helical" evidence="2">
    <location>
        <begin position="176"/>
        <end position="196"/>
    </location>
</feature>
<gene>
    <name evidence="3" type="ORF">STRIP9103_03558</name>
</gene>
<comment type="caution">
    <text evidence="3">The sequence shown here is derived from an EMBL/GenBank/DDBJ whole genome shotgun (WGS) entry which is preliminary data.</text>
</comment>
<keyword evidence="2" id="KW-1133">Transmembrane helix</keyword>
<evidence type="ECO:0000313" key="3">
    <source>
        <dbReference type="EMBL" id="EKX63015.1"/>
    </source>
</evidence>
<feature type="compositionally biased region" description="Polar residues" evidence="1">
    <location>
        <begin position="87"/>
        <end position="106"/>
    </location>
</feature>
<accession>L1KR93</accession>
<dbReference type="AlphaFoldDB" id="L1KR93"/>
<feature type="region of interest" description="Disordered" evidence="1">
    <location>
        <begin position="197"/>
        <end position="383"/>
    </location>
</feature>